<reference evidence="2 3" key="1">
    <citation type="submission" date="2020-09" db="EMBL/GenBank/DDBJ databases">
        <title>Genome sequencing and assembly of Pontibacter sp.</title>
        <authorList>
            <person name="Chhetri G."/>
        </authorList>
    </citation>
    <scope>NUCLEOTIDE SEQUENCE [LARGE SCALE GENOMIC DNA]</scope>
    <source>
        <strain evidence="2 3">JH31</strain>
    </source>
</reference>
<proteinExistence type="predicted"/>
<evidence type="ECO:0000313" key="2">
    <source>
        <dbReference type="EMBL" id="MBD1396811.1"/>
    </source>
</evidence>
<evidence type="ECO:0000313" key="3">
    <source>
        <dbReference type="Proteomes" id="UP000625551"/>
    </source>
</evidence>
<dbReference type="EMBL" id="JACXAJ010000002">
    <property type="protein sequence ID" value="MBD1396811.1"/>
    <property type="molecule type" value="Genomic_DNA"/>
</dbReference>
<dbReference type="InterPro" id="IPR025419">
    <property type="entry name" value="DUF4142"/>
</dbReference>
<dbReference type="PROSITE" id="PS51257">
    <property type="entry name" value="PROKAR_LIPOPROTEIN"/>
    <property type="match status" value="1"/>
</dbReference>
<protein>
    <submittedName>
        <fullName evidence="2">DUF4142 domain-containing protein</fullName>
    </submittedName>
</protein>
<comment type="caution">
    <text evidence="2">The sequence shown here is derived from an EMBL/GenBank/DDBJ whole genome shotgun (WGS) entry which is preliminary data.</text>
</comment>
<dbReference type="Proteomes" id="UP000625551">
    <property type="component" value="Unassembled WGS sequence"/>
</dbReference>
<dbReference type="PANTHER" id="PTHR38593:SF1">
    <property type="entry name" value="BLR2558 PROTEIN"/>
    <property type="match status" value="1"/>
</dbReference>
<evidence type="ECO:0000259" key="1">
    <source>
        <dbReference type="Pfam" id="PF13628"/>
    </source>
</evidence>
<name>A0ABR7XFU6_9BACT</name>
<dbReference type="Pfam" id="PF13628">
    <property type="entry name" value="DUF4142"/>
    <property type="match status" value="1"/>
</dbReference>
<accession>A0ABR7XFU6</accession>
<gene>
    <name evidence="2" type="ORF">H9Q13_06505</name>
</gene>
<feature type="domain" description="DUF4142" evidence="1">
    <location>
        <begin position="50"/>
        <end position="186"/>
    </location>
</feature>
<dbReference type="RefSeq" id="WP_191182960.1">
    <property type="nucleotide sequence ID" value="NZ_JACXAJ010000002.1"/>
</dbReference>
<organism evidence="2 3">
    <name type="scientific">Pontibacter aquaedesilientis</name>
    <dbReference type="NCBI Taxonomy" id="2766980"/>
    <lineage>
        <taxon>Bacteria</taxon>
        <taxon>Pseudomonadati</taxon>
        <taxon>Bacteroidota</taxon>
        <taxon>Cytophagia</taxon>
        <taxon>Cytophagales</taxon>
        <taxon>Hymenobacteraceae</taxon>
        <taxon>Pontibacter</taxon>
    </lineage>
</organism>
<dbReference type="PANTHER" id="PTHR38593">
    <property type="entry name" value="BLR2558 PROTEIN"/>
    <property type="match status" value="1"/>
</dbReference>
<dbReference type="InterPro" id="IPR012347">
    <property type="entry name" value="Ferritin-like"/>
</dbReference>
<sequence>MRNLWMAAGLLLGTVAFTSCDSGTKETDSNTTVDTAASDTPVADVSLTDEKREFMAYAYNISNQQVELGKLAVEKGLSPQVKEYGQRMIDLYGKKLEELGEMSGQYQVTLPETMTEDQAGRVQELRETETGKFDRAYWDNVIDAHKDAADEFDDNVKDVAETDNTAFNFWARNTAKEIRAHMEQAMRFRLDLKN</sequence>
<dbReference type="Gene3D" id="1.20.1260.10">
    <property type="match status" value="1"/>
</dbReference>
<keyword evidence="3" id="KW-1185">Reference proteome</keyword>